<reference evidence="2 3" key="1">
    <citation type="submission" date="2020-07" db="EMBL/GenBank/DDBJ databases">
        <title>Exploring microbial biodiversity for novel pathways involved in the catabolism of aromatic compounds derived from lignin.</title>
        <authorList>
            <person name="Elkins J."/>
        </authorList>
    </citation>
    <scope>NUCLEOTIDE SEQUENCE [LARGE SCALE GENOMIC DNA]</scope>
    <source>
        <strain evidence="2 3">H2C3B</strain>
    </source>
</reference>
<proteinExistence type="predicted"/>
<dbReference type="EMBL" id="JACCAU010000001">
    <property type="protein sequence ID" value="NYH17610.1"/>
    <property type="molecule type" value="Genomic_DNA"/>
</dbReference>
<dbReference type="AlphaFoldDB" id="A0A7Y9WBZ2"/>
<feature type="region of interest" description="Disordered" evidence="1">
    <location>
        <begin position="1"/>
        <end position="35"/>
    </location>
</feature>
<comment type="caution">
    <text evidence="2">The sequence shown here is derived from an EMBL/GenBank/DDBJ whole genome shotgun (WGS) entry which is preliminary data.</text>
</comment>
<organism evidence="2 3">
    <name type="scientific">Paraburkholderia bryophila</name>
    <dbReference type="NCBI Taxonomy" id="420952"/>
    <lineage>
        <taxon>Bacteria</taxon>
        <taxon>Pseudomonadati</taxon>
        <taxon>Pseudomonadota</taxon>
        <taxon>Betaproteobacteria</taxon>
        <taxon>Burkholderiales</taxon>
        <taxon>Burkholderiaceae</taxon>
        <taxon>Paraburkholderia</taxon>
    </lineage>
</organism>
<gene>
    <name evidence="2" type="ORF">GGD41_004838</name>
</gene>
<sequence length="123" mass="13438">MNANTGTPALGDRGGSMVLRREDVARGPTHVGAERGERLDQHAGLDRHVQRTCNARALQRLLRLVLFARLHEAGHFRLGDGQFLATPVGKRQVGNDEVLGSLGIDYCGVHHALLSKKLTRNLT</sequence>
<evidence type="ECO:0000313" key="3">
    <source>
        <dbReference type="Proteomes" id="UP000572540"/>
    </source>
</evidence>
<evidence type="ECO:0000256" key="1">
    <source>
        <dbReference type="SAM" id="MobiDB-lite"/>
    </source>
</evidence>
<name>A0A7Y9WBZ2_9BURK</name>
<evidence type="ECO:0000313" key="2">
    <source>
        <dbReference type="EMBL" id="NYH17610.1"/>
    </source>
</evidence>
<protein>
    <submittedName>
        <fullName evidence="2">Uncharacterized protein</fullName>
    </submittedName>
</protein>
<dbReference type="Proteomes" id="UP000572540">
    <property type="component" value="Unassembled WGS sequence"/>
</dbReference>
<accession>A0A7Y9WBZ2</accession>
<dbReference type="AntiFam" id="ANF00237">
    <property type="entry name" value="Shadow ORF (opposite ahcY)"/>
</dbReference>